<reference evidence="1" key="1">
    <citation type="journal article" date="2023" name="Science">
        <title>Genome structures resolve the early diversification of teleost fishes.</title>
        <authorList>
            <person name="Parey E."/>
            <person name="Louis A."/>
            <person name="Montfort J."/>
            <person name="Bouchez O."/>
            <person name="Roques C."/>
            <person name="Iampietro C."/>
            <person name="Lluch J."/>
            <person name="Castinel A."/>
            <person name="Donnadieu C."/>
            <person name="Desvignes T."/>
            <person name="Floi Bucao C."/>
            <person name="Jouanno E."/>
            <person name="Wen M."/>
            <person name="Mejri S."/>
            <person name="Dirks R."/>
            <person name="Jansen H."/>
            <person name="Henkel C."/>
            <person name="Chen W.J."/>
            <person name="Zahm M."/>
            <person name="Cabau C."/>
            <person name="Klopp C."/>
            <person name="Thompson A.W."/>
            <person name="Robinson-Rechavi M."/>
            <person name="Braasch I."/>
            <person name="Lecointre G."/>
            <person name="Bobe J."/>
            <person name="Postlethwait J.H."/>
            <person name="Berthelot C."/>
            <person name="Roest Crollius H."/>
            <person name="Guiguen Y."/>
        </authorList>
    </citation>
    <scope>NUCLEOTIDE SEQUENCE</scope>
    <source>
        <strain evidence="1">WJC10195</strain>
    </source>
</reference>
<comment type="caution">
    <text evidence="1">The sequence shown here is derived from an EMBL/GenBank/DDBJ whole genome shotgun (WGS) entry which is preliminary data.</text>
</comment>
<evidence type="ECO:0008006" key="3">
    <source>
        <dbReference type="Google" id="ProtNLM"/>
    </source>
</evidence>
<gene>
    <name evidence="1" type="ORF">SKAU_G00411940</name>
</gene>
<dbReference type="EMBL" id="JAINUF010000022">
    <property type="protein sequence ID" value="KAJ8333875.1"/>
    <property type="molecule type" value="Genomic_DNA"/>
</dbReference>
<keyword evidence="2" id="KW-1185">Reference proteome</keyword>
<sequence>METPVAVACVLIKSTVPVLRLYFEGQEDLKTDFRMSREAMNVLMRNLEVPKRHGWELELEVLILIYWLAHGASYSVVSRVFGMPKTSVLRAVHKIADLLLAIQK</sequence>
<dbReference type="Proteomes" id="UP001152622">
    <property type="component" value="Chromosome 22"/>
</dbReference>
<organism evidence="1 2">
    <name type="scientific">Synaphobranchus kaupii</name>
    <name type="common">Kaup's arrowtooth eel</name>
    <dbReference type="NCBI Taxonomy" id="118154"/>
    <lineage>
        <taxon>Eukaryota</taxon>
        <taxon>Metazoa</taxon>
        <taxon>Chordata</taxon>
        <taxon>Craniata</taxon>
        <taxon>Vertebrata</taxon>
        <taxon>Euteleostomi</taxon>
        <taxon>Actinopterygii</taxon>
        <taxon>Neopterygii</taxon>
        <taxon>Teleostei</taxon>
        <taxon>Anguilliformes</taxon>
        <taxon>Synaphobranchidae</taxon>
        <taxon>Synaphobranchus</taxon>
    </lineage>
</organism>
<protein>
    <recommendedName>
        <fullName evidence="3">Transposase Helix-turn-helix domain-containing protein</fullName>
    </recommendedName>
</protein>
<evidence type="ECO:0000313" key="2">
    <source>
        <dbReference type="Proteomes" id="UP001152622"/>
    </source>
</evidence>
<dbReference type="OrthoDB" id="8928178at2759"/>
<dbReference type="AlphaFoldDB" id="A0A9Q1E7X2"/>
<proteinExistence type="predicted"/>
<name>A0A9Q1E7X2_SYNKA</name>
<accession>A0A9Q1E7X2</accession>
<evidence type="ECO:0000313" key="1">
    <source>
        <dbReference type="EMBL" id="KAJ8333875.1"/>
    </source>
</evidence>